<keyword evidence="8" id="KW-0328">Glycosyltransferase</keyword>
<accession>A0A0D6JGC0</accession>
<evidence type="ECO:0000256" key="7">
    <source>
        <dbReference type="HAMAP-Rule" id="MF_01147"/>
    </source>
</evidence>
<keyword evidence="4 7" id="KW-0812">Transmembrane</keyword>
<evidence type="ECO:0000256" key="4">
    <source>
        <dbReference type="ARBA" id="ARBA00022692"/>
    </source>
</evidence>
<reference evidence="9" key="1">
    <citation type="submission" date="2015-02" db="EMBL/GenBank/DDBJ databases">
        <authorList>
            <person name="Chooi Y.-H."/>
        </authorList>
    </citation>
    <scope>NUCLEOTIDE SEQUENCE [LARGE SCALE GENOMIC DNA]</scope>
    <source>
        <strain evidence="9">strain Y</strain>
    </source>
</reference>
<organism evidence="8 9">
    <name type="scientific">Candidatus Filomicrobium marinum</name>
    <dbReference type="NCBI Taxonomy" id="1608628"/>
    <lineage>
        <taxon>Bacteria</taxon>
        <taxon>Pseudomonadati</taxon>
        <taxon>Pseudomonadota</taxon>
        <taxon>Alphaproteobacteria</taxon>
        <taxon>Hyphomicrobiales</taxon>
        <taxon>Hyphomicrobiaceae</taxon>
        <taxon>Filomicrobium</taxon>
    </lineage>
</organism>
<dbReference type="EC" id="2.5.1.145" evidence="7"/>
<gene>
    <name evidence="7 8" type="primary">lgt</name>
    <name evidence="8" type="ORF">YBN1229_v1_2441</name>
</gene>
<keyword evidence="3 7" id="KW-0808">Transferase</keyword>
<feature type="transmembrane region" description="Helical" evidence="7">
    <location>
        <begin position="128"/>
        <end position="147"/>
    </location>
</feature>
<dbReference type="GO" id="GO:0008961">
    <property type="term" value="F:phosphatidylglycerol-prolipoprotein diacylglyceryl transferase activity"/>
    <property type="evidence" value="ECO:0007669"/>
    <property type="project" value="UniProtKB-UniRule"/>
</dbReference>
<dbReference type="GO" id="GO:0005886">
    <property type="term" value="C:plasma membrane"/>
    <property type="evidence" value="ECO:0007669"/>
    <property type="project" value="UniProtKB-SubCell"/>
</dbReference>
<dbReference type="HAMAP" id="MF_01147">
    <property type="entry name" value="Lgt"/>
    <property type="match status" value="1"/>
</dbReference>
<comment type="similarity">
    <text evidence="1 7">Belongs to the Lgt family.</text>
</comment>
<sequence length="275" mass="30626">MSLLAISYPQIDPVALQIGPIAVRWYGLAYAAGLILGWVYIKRLVANASLWRDNKPAMTADDVDELLLWVAAGVVVGGRLGHVLFYEPSYYFENPLQVFAIWRGGMAFHGGLLGSGLAMFLFARRKGLVALSVMDVVAAAVPIGLFFGRMANFVNGEIVGTPTDMPWGMVFPGWGEEPRHPAMLYEAALEGIVLFLILRFVTHKWMALKQPGLTTGIFLVGYAVFRIFCEFFKIIEYRQFSPEYPITKGMVYSIPMLLLGIWFIMLARSKSRAST</sequence>
<dbReference type="Pfam" id="PF01790">
    <property type="entry name" value="LGT"/>
    <property type="match status" value="1"/>
</dbReference>
<evidence type="ECO:0000256" key="6">
    <source>
        <dbReference type="ARBA" id="ARBA00023136"/>
    </source>
</evidence>
<evidence type="ECO:0000256" key="2">
    <source>
        <dbReference type="ARBA" id="ARBA00022475"/>
    </source>
</evidence>
<dbReference type="EMBL" id="LN829119">
    <property type="protein sequence ID" value="CPR20067.1"/>
    <property type="molecule type" value="Genomic_DNA"/>
</dbReference>
<dbReference type="GO" id="GO:0042158">
    <property type="term" value="P:lipoprotein biosynthetic process"/>
    <property type="evidence" value="ECO:0007669"/>
    <property type="project" value="UniProtKB-UniRule"/>
</dbReference>
<feature type="transmembrane region" description="Helical" evidence="7">
    <location>
        <begin position="250"/>
        <end position="267"/>
    </location>
</feature>
<name>A0A0D6JGC0_9HYPH</name>
<feature type="transmembrane region" description="Helical" evidence="7">
    <location>
        <begin position="213"/>
        <end position="235"/>
    </location>
</feature>
<dbReference type="Proteomes" id="UP000033187">
    <property type="component" value="Chromosome 1"/>
</dbReference>
<evidence type="ECO:0000256" key="3">
    <source>
        <dbReference type="ARBA" id="ARBA00022679"/>
    </source>
</evidence>
<comment type="subcellular location">
    <subcellularLocation>
        <location evidence="7">Cell membrane</location>
        <topology evidence="7">Multi-pass membrane protein</topology>
    </subcellularLocation>
</comment>
<protein>
    <recommendedName>
        <fullName evidence="7">Phosphatidylglycerol--prolipoprotein diacylglyceryl transferase</fullName>
        <ecNumber evidence="7">2.5.1.145</ecNumber>
    </recommendedName>
</protein>
<evidence type="ECO:0000313" key="8">
    <source>
        <dbReference type="EMBL" id="CPR20067.1"/>
    </source>
</evidence>
<keyword evidence="9" id="KW-1185">Reference proteome</keyword>
<evidence type="ECO:0000256" key="1">
    <source>
        <dbReference type="ARBA" id="ARBA00007150"/>
    </source>
</evidence>
<proteinExistence type="inferred from homology"/>
<keyword evidence="5 7" id="KW-1133">Transmembrane helix</keyword>
<dbReference type="PANTHER" id="PTHR30589">
    <property type="entry name" value="PROLIPOPROTEIN DIACYLGLYCERYL TRANSFERASE"/>
    <property type="match status" value="1"/>
</dbReference>
<dbReference type="UniPathway" id="UPA00664"/>
<dbReference type="KEGG" id="fiy:BN1229_v1_2441"/>
<dbReference type="OrthoDB" id="871140at2"/>
<keyword evidence="2 7" id="KW-1003">Cell membrane</keyword>
<dbReference type="InterPro" id="IPR001640">
    <property type="entry name" value="Lgt"/>
</dbReference>
<feature type="transmembrane region" description="Helical" evidence="7">
    <location>
        <begin position="25"/>
        <end position="45"/>
    </location>
</feature>
<dbReference type="PANTHER" id="PTHR30589:SF0">
    <property type="entry name" value="PHOSPHATIDYLGLYCEROL--PROLIPOPROTEIN DIACYLGLYCERYL TRANSFERASE"/>
    <property type="match status" value="1"/>
</dbReference>
<evidence type="ECO:0000256" key="5">
    <source>
        <dbReference type="ARBA" id="ARBA00022989"/>
    </source>
</evidence>
<feature type="transmembrane region" description="Helical" evidence="7">
    <location>
        <begin position="182"/>
        <end position="201"/>
    </location>
</feature>
<dbReference type="NCBIfam" id="TIGR00544">
    <property type="entry name" value="lgt"/>
    <property type="match status" value="1"/>
</dbReference>
<comment type="pathway">
    <text evidence="7">Protein modification; lipoprotein biosynthesis (diacylglyceryl transfer).</text>
</comment>
<keyword evidence="6 7" id="KW-0472">Membrane</keyword>
<feature type="transmembrane region" description="Helical" evidence="7">
    <location>
        <begin position="106"/>
        <end position="123"/>
    </location>
</feature>
<evidence type="ECO:0000313" key="9">
    <source>
        <dbReference type="Proteomes" id="UP000033187"/>
    </source>
</evidence>
<dbReference type="KEGG" id="fil:BN1229_v1_3480"/>
<dbReference type="RefSeq" id="WP_046479229.1">
    <property type="nucleotide sequence ID" value="NZ_LN829118.1"/>
</dbReference>
<dbReference type="AlphaFoldDB" id="A0A0D6JGC0"/>
<keyword evidence="8" id="KW-0449">Lipoprotein</keyword>
<comment type="function">
    <text evidence="7">Catalyzes the transfer of the diacylglyceryl group from phosphatidylglycerol to the sulfhydryl group of the N-terminal cysteine of a prolipoprotein, the first step in the formation of mature lipoproteins.</text>
</comment>
<comment type="catalytic activity">
    <reaction evidence="7">
        <text>L-cysteinyl-[prolipoprotein] + a 1,2-diacyl-sn-glycero-3-phospho-(1'-sn-glycerol) = an S-1,2-diacyl-sn-glyceryl-L-cysteinyl-[prolipoprotein] + sn-glycerol 1-phosphate + H(+)</text>
        <dbReference type="Rhea" id="RHEA:56712"/>
        <dbReference type="Rhea" id="RHEA-COMP:14679"/>
        <dbReference type="Rhea" id="RHEA-COMP:14680"/>
        <dbReference type="ChEBI" id="CHEBI:15378"/>
        <dbReference type="ChEBI" id="CHEBI:29950"/>
        <dbReference type="ChEBI" id="CHEBI:57685"/>
        <dbReference type="ChEBI" id="CHEBI:64716"/>
        <dbReference type="ChEBI" id="CHEBI:140658"/>
        <dbReference type="EC" id="2.5.1.145"/>
    </reaction>
</comment>
<feature type="binding site" evidence="7">
    <location>
        <position position="149"/>
    </location>
    <ligand>
        <name>a 1,2-diacyl-sn-glycero-3-phospho-(1'-sn-glycerol)</name>
        <dbReference type="ChEBI" id="CHEBI:64716"/>
    </ligand>
</feature>
<feature type="transmembrane region" description="Helical" evidence="7">
    <location>
        <begin position="66"/>
        <end position="86"/>
    </location>
</feature>
<dbReference type="PROSITE" id="PS01311">
    <property type="entry name" value="LGT"/>
    <property type="match status" value="1"/>
</dbReference>